<comment type="caution">
    <text evidence="3">The sequence shown here is derived from an EMBL/GenBank/DDBJ whole genome shotgun (WGS) entry which is preliminary data.</text>
</comment>
<evidence type="ECO:0000313" key="4">
    <source>
        <dbReference type="Proteomes" id="UP001500121"/>
    </source>
</evidence>
<dbReference type="InterPro" id="IPR007831">
    <property type="entry name" value="T2SS_GspE_N"/>
</dbReference>
<dbReference type="InterPro" id="IPR037257">
    <property type="entry name" value="T2SS_E_N_sf"/>
</dbReference>
<accession>A0ABP8Z8P3</accession>
<protein>
    <recommendedName>
        <fullName evidence="2">Type II secretion system protein GspE N-terminal domain-containing protein</fullName>
    </recommendedName>
</protein>
<sequence>MSVITPSGANVFGAPFVEILEYPVDREAAVSISANLCRRHHLLPIGREGGTLIVAMADPNDILALDDVSAATRLRIRPVLVDPKDLSTVIDRYHRADDELSDLQHELSEQGPSGRPPPSSRTTTRPSCASSTCSSRRPSRTAPPTSTSSPASTSCGSATASTAC</sequence>
<feature type="domain" description="Type II secretion system protein GspE N-terminal" evidence="2">
    <location>
        <begin position="12"/>
        <end position="98"/>
    </location>
</feature>
<dbReference type="SUPFAM" id="SSF160246">
    <property type="entry name" value="EspE N-terminal domain-like"/>
    <property type="match status" value="1"/>
</dbReference>
<dbReference type="Pfam" id="PF05157">
    <property type="entry name" value="MshEN"/>
    <property type="match status" value="1"/>
</dbReference>
<proteinExistence type="predicted"/>
<dbReference type="EMBL" id="BAABLP010000004">
    <property type="protein sequence ID" value="GAA4749552.1"/>
    <property type="molecule type" value="Genomic_DNA"/>
</dbReference>
<dbReference type="RefSeq" id="WP_345481270.1">
    <property type="nucleotide sequence ID" value="NZ_BAABLP010000004.1"/>
</dbReference>
<reference evidence="4" key="1">
    <citation type="journal article" date="2019" name="Int. J. Syst. Evol. Microbiol.">
        <title>The Global Catalogue of Microorganisms (GCM) 10K type strain sequencing project: providing services to taxonomists for standard genome sequencing and annotation.</title>
        <authorList>
            <consortium name="The Broad Institute Genomics Platform"/>
            <consortium name="The Broad Institute Genome Sequencing Center for Infectious Disease"/>
            <person name="Wu L."/>
            <person name="Ma J."/>
        </authorList>
    </citation>
    <scope>NUCLEOTIDE SEQUENCE [LARGE SCALE GENOMIC DNA]</scope>
    <source>
        <strain evidence="4">JCM 19015</strain>
    </source>
</reference>
<dbReference type="Proteomes" id="UP001500121">
    <property type="component" value="Unassembled WGS sequence"/>
</dbReference>
<evidence type="ECO:0000256" key="1">
    <source>
        <dbReference type="SAM" id="MobiDB-lite"/>
    </source>
</evidence>
<gene>
    <name evidence="3" type="ORF">GCM10025783_22340</name>
</gene>
<name>A0ABP8Z8P3_9MICO</name>
<organism evidence="3 4">
    <name type="scientific">Amnibacterium soli</name>
    <dbReference type="NCBI Taxonomy" id="1282736"/>
    <lineage>
        <taxon>Bacteria</taxon>
        <taxon>Bacillati</taxon>
        <taxon>Actinomycetota</taxon>
        <taxon>Actinomycetes</taxon>
        <taxon>Micrococcales</taxon>
        <taxon>Microbacteriaceae</taxon>
        <taxon>Amnibacterium</taxon>
    </lineage>
</organism>
<keyword evidence="4" id="KW-1185">Reference proteome</keyword>
<evidence type="ECO:0000313" key="3">
    <source>
        <dbReference type="EMBL" id="GAA4749552.1"/>
    </source>
</evidence>
<dbReference type="Gene3D" id="3.30.300.160">
    <property type="entry name" value="Type II secretion system, protein E, N-terminal domain"/>
    <property type="match status" value="1"/>
</dbReference>
<feature type="compositionally biased region" description="Low complexity" evidence="1">
    <location>
        <begin position="120"/>
        <end position="164"/>
    </location>
</feature>
<feature type="region of interest" description="Disordered" evidence="1">
    <location>
        <begin position="100"/>
        <end position="164"/>
    </location>
</feature>
<evidence type="ECO:0000259" key="2">
    <source>
        <dbReference type="Pfam" id="PF05157"/>
    </source>
</evidence>